<proteinExistence type="inferred from homology"/>
<evidence type="ECO:0000313" key="8">
    <source>
        <dbReference type="Proteomes" id="UP000267821"/>
    </source>
</evidence>
<feature type="binding site" evidence="4">
    <location>
        <position position="348"/>
    </location>
    <ligand>
        <name>pyridoxal 5'-phosphate</name>
        <dbReference type="ChEBI" id="CHEBI:597326"/>
    </ligand>
</feature>
<comment type="cofactor">
    <cofactor evidence="4 5">
        <name>pyridoxal 5'-phosphate</name>
        <dbReference type="ChEBI" id="CHEBI:597326"/>
    </cofactor>
</comment>
<dbReference type="HAMAP" id="MF_01970">
    <property type="entry name" value="Kynureninase"/>
    <property type="match status" value="1"/>
</dbReference>
<organism evidence="7 8">
    <name type="scientific">Terfezia boudieri ATCC MYA-4762</name>
    <dbReference type="NCBI Taxonomy" id="1051890"/>
    <lineage>
        <taxon>Eukaryota</taxon>
        <taxon>Fungi</taxon>
        <taxon>Dikarya</taxon>
        <taxon>Ascomycota</taxon>
        <taxon>Pezizomycotina</taxon>
        <taxon>Pezizomycetes</taxon>
        <taxon>Pezizales</taxon>
        <taxon>Pezizaceae</taxon>
        <taxon>Terfezia</taxon>
    </lineage>
</organism>
<evidence type="ECO:0000259" key="6">
    <source>
        <dbReference type="Pfam" id="PF00266"/>
    </source>
</evidence>
<comment type="similarity">
    <text evidence="4 5">Belongs to the kynureninase family.</text>
</comment>
<dbReference type="UniPathway" id="UPA00334">
    <property type="reaction ID" value="UER00455"/>
</dbReference>
<dbReference type="FunFam" id="3.40.640.10:FF:000031">
    <property type="entry name" value="Kynureninase"/>
    <property type="match status" value="1"/>
</dbReference>
<accession>A0A3N4LJ91</accession>
<dbReference type="GO" id="GO:0030170">
    <property type="term" value="F:pyridoxal phosphate binding"/>
    <property type="evidence" value="ECO:0007669"/>
    <property type="project" value="UniProtKB-UniRule"/>
</dbReference>
<evidence type="ECO:0000256" key="2">
    <source>
        <dbReference type="ARBA" id="ARBA00022801"/>
    </source>
</evidence>
<dbReference type="OrthoDB" id="5978656at2759"/>
<feature type="binding site" evidence="4">
    <location>
        <position position="320"/>
    </location>
    <ligand>
        <name>pyridoxal 5'-phosphate</name>
        <dbReference type="ChEBI" id="CHEBI:597326"/>
    </ligand>
</feature>
<dbReference type="FunCoup" id="A0A3N4LJ91">
    <property type="interactions" value="200"/>
</dbReference>
<protein>
    <recommendedName>
        <fullName evidence="4 5">Kynureninase</fullName>
        <ecNumber evidence="4 5">3.7.1.3</ecNumber>
    </recommendedName>
    <alternativeName>
        <fullName evidence="4">Biosynthesis of nicotinic acid protein 5</fullName>
    </alternativeName>
    <alternativeName>
        <fullName evidence="4">L-kynurenine hydrolase</fullName>
    </alternativeName>
</protein>
<feature type="binding site" evidence="4">
    <location>
        <position position="260"/>
    </location>
    <ligand>
        <name>pyridoxal 5'-phosphate</name>
        <dbReference type="ChEBI" id="CHEBI:597326"/>
    </ligand>
</feature>
<dbReference type="GO" id="GO:0019441">
    <property type="term" value="P:L-tryptophan catabolic process to kynurenine"/>
    <property type="evidence" value="ECO:0007669"/>
    <property type="project" value="TreeGrafter"/>
</dbReference>
<dbReference type="EMBL" id="ML121568">
    <property type="protein sequence ID" value="RPB20721.1"/>
    <property type="molecule type" value="Genomic_DNA"/>
</dbReference>
<feature type="binding site" evidence="4">
    <location>
        <position position="231"/>
    </location>
    <ligand>
        <name>pyridoxal 5'-phosphate</name>
        <dbReference type="ChEBI" id="CHEBI:597326"/>
    </ligand>
</feature>
<dbReference type="AlphaFoldDB" id="A0A3N4LJ91"/>
<dbReference type="InParanoid" id="A0A3N4LJ91"/>
<dbReference type="GO" id="GO:0043420">
    <property type="term" value="P:anthranilate metabolic process"/>
    <property type="evidence" value="ECO:0007669"/>
    <property type="project" value="UniProtKB-UniRule"/>
</dbReference>
<dbReference type="Gene3D" id="3.40.640.10">
    <property type="entry name" value="Type I PLP-dependent aspartate aminotransferase-like (Major domain)"/>
    <property type="match status" value="1"/>
</dbReference>
<keyword evidence="4 5" id="KW-0963">Cytoplasm</keyword>
<keyword evidence="3 4" id="KW-0663">Pyridoxal phosphate</keyword>
<comment type="function">
    <text evidence="4 5">Catalyzes the cleavage of L-kynurenine (L-Kyn) and L-3-hydroxykynurenine (L-3OHKyn) into anthranilic acid (AA) and 3-hydroxyanthranilic acid (3-OHAA), respectively.</text>
</comment>
<dbReference type="GO" id="GO:0030429">
    <property type="term" value="F:kynureninase activity"/>
    <property type="evidence" value="ECO:0007669"/>
    <property type="project" value="UniProtKB-UniRule"/>
</dbReference>
<feature type="binding site" evidence="4">
    <location>
        <position position="285"/>
    </location>
    <ligand>
        <name>pyridoxal 5'-phosphate</name>
        <dbReference type="ChEBI" id="CHEBI:597326"/>
    </ligand>
</feature>
<evidence type="ECO:0000256" key="4">
    <source>
        <dbReference type="HAMAP-Rule" id="MF_03017"/>
    </source>
</evidence>
<dbReference type="InterPro" id="IPR015422">
    <property type="entry name" value="PyrdxlP-dep_Trfase_small"/>
</dbReference>
<comment type="subunit">
    <text evidence="4 5">Homodimer.</text>
</comment>
<dbReference type="InterPro" id="IPR015421">
    <property type="entry name" value="PyrdxlP-dep_Trfase_major"/>
</dbReference>
<comment type="catalytic activity">
    <reaction evidence="5">
        <text>3-hydroxy-L-kynurenine + H2O = 3-hydroxyanthranilate + L-alanine + H(+)</text>
        <dbReference type="Rhea" id="RHEA:25143"/>
        <dbReference type="ChEBI" id="CHEBI:15377"/>
        <dbReference type="ChEBI" id="CHEBI:15378"/>
        <dbReference type="ChEBI" id="CHEBI:36559"/>
        <dbReference type="ChEBI" id="CHEBI:57972"/>
        <dbReference type="ChEBI" id="CHEBI:58125"/>
        <dbReference type="EC" id="3.7.1.3"/>
    </reaction>
</comment>
<feature type="domain" description="Aminotransferase class V" evidence="6">
    <location>
        <begin position="128"/>
        <end position="302"/>
    </location>
</feature>
<dbReference type="Proteomes" id="UP000267821">
    <property type="component" value="Unassembled WGS sequence"/>
</dbReference>
<dbReference type="Gene3D" id="3.90.1150.10">
    <property type="entry name" value="Aspartate Aminotransferase, domain 1"/>
    <property type="match status" value="1"/>
</dbReference>
<feature type="modified residue" description="N6-(pyridoxal phosphate)lysine" evidence="4">
    <location>
        <position position="286"/>
    </location>
</feature>
<dbReference type="STRING" id="1051890.A0A3N4LJ91"/>
<dbReference type="NCBIfam" id="TIGR01814">
    <property type="entry name" value="kynureninase"/>
    <property type="match status" value="1"/>
</dbReference>
<comment type="pathway">
    <text evidence="4 5">Cofactor biosynthesis; NAD(+) biosynthesis; quinolinate from L-kynurenine: step 2/3.</text>
</comment>
<dbReference type="PANTHER" id="PTHR14084">
    <property type="entry name" value="KYNURENINASE"/>
    <property type="match status" value="1"/>
</dbReference>
<dbReference type="SUPFAM" id="SSF53383">
    <property type="entry name" value="PLP-dependent transferases"/>
    <property type="match status" value="1"/>
</dbReference>
<keyword evidence="1 4" id="KW-0662">Pyridine nucleotide biosynthesis</keyword>
<reference evidence="7 8" key="1">
    <citation type="journal article" date="2018" name="Nat. Ecol. Evol.">
        <title>Pezizomycetes genomes reveal the molecular basis of ectomycorrhizal truffle lifestyle.</title>
        <authorList>
            <person name="Murat C."/>
            <person name="Payen T."/>
            <person name="Noel B."/>
            <person name="Kuo A."/>
            <person name="Morin E."/>
            <person name="Chen J."/>
            <person name="Kohler A."/>
            <person name="Krizsan K."/>
            <person name="Balestrini R."/>
            <person name="Da Silva C."/>
            <person name="Montanini B."/>
            <person name="Hainaut M."/>
            <person name="Levati E."/>
            <person name="Barry K.W."/>
            <person name="Belfiori B."/>
            <person name="Cichocki N."/>
            <person name="Clum A."/>
            <person name="Dockter R.B."/>
            <person name="Fauchery L."/>
            <person name="Guy J."/>
            <person name="Iotti M."/>
            <person name="Le Tacon F."/>
            <person name="Lindquist E.A."/>
            <person name="Lipzen A."/>
            <person name="Malagnac F."/>
            <person name="Mello A."/>
            <person name="Molinier V."/>
            <person name="Miyauchi S."/>
            <person name="Poulain J."/>
            <person name="Riccioni C."/>
            <person name="Rubini A."/>
            <person name="Sitrit Y."/>
            <person name="Splivallo R."/>
            <person name="Traeger S."/>
            <person name="Wang M."/>
            <person name="Zifcakova L."/>
            <person name="Wipf D."/>
            <person name="Zambonelli A."/>
            <person name="Paolocci F."/>
            <person name="Nowrousian M."/>
            <person name="Ottonello S."/>
            <person name="Baldrian P."/>
            <person name="Spatafora J.W."/>
            <person name="Henrissat B."/>
            <person name="Nagy L.G."/>
            <person name="Aury J.M."/>
            <person name="Wincker P."/>
            <person name="Grigoriev I.V."/>
            <person name="Bonfante P."/>
            <person name="Martin F.M."/>
        </authorList>
    </citation>
    <scope>NUCLEOTIDE SEQUENCE [LARGE SCALE GENOMIC DNA]</scope>
    <source>
        <strain evidence="7 8">ATCC MYA-4762</strain>
    </source>
</reference>
<evidence type="ECO:0000256" key="1">
    <source>
        <dbReference type="ARBA" id="ARBA00022642"/>
    </source>
</evidence>
<keyword evidence="8" id="KW-1185">Reference proteome</keyword>
<evidence type="ECO:0000256" key="3">
    <source>
        <dbReference type="ARBA" id="ARBA00022898"/>
    </source>
</evidence>
<feature type="binding site" evidence="4">
    <location>
        <position position="263"/>
    </location>
    <ligand>
        <name>pyridoxal 5'-phosphate</name>
        <dbReference type="ChEBI" id="CHEBI:597326"/>
    </ligand>
</feature>
<dbReference type="InterPro" id="IPR010111">
    <property type="entry name" value="Kynureninase"/>
</dbReference>
<evidence type="ECO:0000256" key="5">
    <source>
        <dbReference type="PIRNR" id="PIRNR038800"/>
    </source>
</evidence>
<keyword evidence="2 4" id="KW-0378">Hydrolase</keyword>
<dbReference type="UniPathway" id="UPA00253">
    <property type="reaction ID" value="UER00329"/>
</dbReference>
<dbReference type="PANTHER" id="PTHR14084:SF0">
    <property type="entry name" value="KYNURENINASE"/>
    <property type="match status" value="1"/>
</dbReference>
<dbReference type="EC" id="3.7.1.3" evidence="4 5"/>
<evidence type="ECO:0000313" key="7">
    <source>
        <dbReference type="EMBL" id="RPB20721.1"/>
    </source>
</evidence>
<dbReference type="GO" id="GO:0019805">
    <property type="term" value="P:quinolinate biosynthetic process"/>
    <property type="evidence" value="ECO:0007669"/>
    <property type="project" value="UniProtKB-UniRule"/>
</dbReference>
<dbReference type="InterPro" id="IPR015424">
    <property type="entry name" value="PyrdxlP-dep_Trfase"/>
</dbReference>
<dbReference type="InterPro" id="IPR000192">
    <property type="entry name" value="Aminotrans_V_dom"/>
</dbReference>
<dbReference type="GO" id="GO:0034354">
    <property type="term" value="P:'de novo' NAD+ biosynthetic process from L-tryptophan"/>
    <property type="evidence" value="ECO:0007669"/>
    <property type="project" value="UniProtKB-UniRule"/>
</dbReference>
<feature type="binding site" evidence="4">
    <location>
        <position position="147"/>
    </location>
    <ligand>
        <name>pyridoxal 5'-phosphate</name>
        <dbReference type="ChEBI" id="CHEBI:597326"/>
    </ligand>
</feature>
<comment type="pathway">
    <text evidence="4 5">Amino-acid degradation; L-kynurenine degradation; L-alanine and anthranilate from L-kynurenine: step 1/1.</text>
</comment>
<comment type="catalytic activity">
    <reaction evidence="4 5">
        <text>L-kynurenine + H2O = anthranilate + L-alanine + H(+)</text>
        <dbReference type="Rhea" id="RHEA:16813"/>
        <dbReference type="ChEBI" id="CHEBI:15377"/>
        <dbReference type="ChEBI" id="CHEBI:15378"/>
        <dbReference type="ChEBI" id="CHEBI:16567"/>
        <dbReference type="ChEBI" id="CHEBI:57959"/>
        <dbReference type="ChEBI" id="CHEBI:57972"/>
        <dbReference type="EC" id="3.7.1.3"/>
    </reaction>
</comment>
<dbReference type="PIRSF" id="PIRSF038800">
    <property type="entry name" value="KYNU"/>
    <property type="match status" value="1"/>
</dbReference>
<dbReference type="Pfam" id="PF00266">
    <property type="entry name" value="Aminotran_5"/>
    <property type="match status" value="1"/>
</dbReference>
<feature type="binding site" evidence="4">
    <location>
        <position position="148"/>
    </location>
    <ligand>
        <name>pyridoxal 5'-phosphate</name>
        <dbReference type="ChEBI" id="CHEBI:597326"/>
    </ligand>
</feature>
<name>A0A3N4LJ91_9PEZI</name>
<dbReference type="Pfam" id="PF22580">
    <property type="entry name" value="KYNU_C"/>
    <property type="match status" value="1"/>
</dbReference>
<comment type="subcellular location">
    <subcellularLocation>
        <location evidence="4 5">Cytoplasm</location>
    </subcellularLocation>
</comment>
<dbReference type="GO" id="GO:0005737">
    <property type="term" value="C:cytoplasm"/>
    <property type="evidence" value="ECO:0007669"/>
    <property type="project" value="UniProtKB-SubCell"/>
</dbReference>
<dbReference type="GO" id="GO:0097053">
    <property type="term" value="P:L-kynurenine catabolic process"/>
    <property type="evidence" value="ECO:0007669"/>
    <property type="project" value="UniProtKB-UniRule"/>
</dbReference>
<sequence>MDFDHLTNIMSASGAPAPSDASYALSRAYADSLDLHDPLSIFRSEFHIPTTADLASTCPPPASASIEPTHIPSPTCIYFCGNSLGLQPKRTAALINDELAIWATRGVTGHFRHPKSRPWVSIDENVSEHLAGIVGAKPSEVAAMGSLTGNIHLLLAGFYKPKENRYKVIMEGRAFPSDHYAIVSQLQWHGHTESSALVLIDPIAPYSTLTTNQILSTIDQHADSTALLFLSGVQYYTGQAFDMATITKFAQSKGITVGWDLAHAAGNIELKLHEWGVDFAVWCSYKYLNSGPGGIAGIFVHERHDLDSNTSTPRHRLAGWWGHDRVTRFQMDTQFLPLPGAPGYQLSNPSVLDTTAHLASLELFTKATPAALQRKSRLLTSYLYVLLTHPPEGISDTLTSYYTILTPSAPSDRGAQLSIKFMKPGLMDRVLAKLTEKGVVVDERRPDVIRVAPVPLFNRYREVWVFGAGLWWECLGAGVSELEKGEGL</sequence>
<gene>
    <name evidence="4" type="primary">BNA5</name>
    <name evidence="7" type="ORF">L211DRAFT_828979</name>
</gene>
<feature type="binding site" evidence="4">
    <location>
        <begin position="175"/>
        <end position="178"/>
    </location>
    <ligand>
        <name>pyridoxal 5'-phosphate</name>
        <dbReference type="ChEBI" id="CHEBI:597326"/>
    </ligand>
</feature>